<feature type="region of interest" description="Disordered" evidence="4">
    <location>
        <begin position="1"/>
        <end position="37"/>
    </location>
</feature>
<dbReference type="GO" id="GO:0005737">
    <property type="term" value="C:cytoplasm"/>
    <property type="evidence" value="ECO:0007669"/>
    <property type="project" value="TreeGrafter"/>
</dbReference>
<feature type="active site" description="Nucleophile" evidence="2">
    <location>
        <position position="224"/>
    </location>
</feature>
<organism evidence="5">
    <name type="scientific">Oryza sativa</name>
    <name type="common">Rice</name>
    <dbReference type="NCBI Taxonomy" id="4530"/>
    <lineage>
        <taxon>Eukaryota</taxon>
        <taxon>Viridiplantae</taxon>
        <taxon>Streptophyta</taxon>
        <taxon>Embryophyta</taxon>
        <taxon>Tracheophyta</taxon>
        <taxon>Spermatophyta</taxon>
        <taxon>Magnoliopsida</taxon>
        <taxon>Liliopsida</taxon>
        <taxon>Poales</taxon>
        <taxon>Poaceae</taxon>
        <taxon>BOP clade</taxon>
        <taxon>Oryzoideae</taxon>
        <taxon>Oryzeae</taxon>
        <taxon>Oryzinae</taxon>
        <taxon>Oryza</taxon>
    </lineage>
</organism>
<feature type="region of interest" description="Disordered" evidence="4">
    <location>
        <begin position="175"/>
        <end position="196"/>
    </location>
</feature>
<feature type="compositionally biased region" description="Gly residues" evidence="4">
    <location>
        <begin position="18"/>
        <end position="30"/>
    </location>
</feature>
<dbReference type="Pfam" id="PF01112">
    <property type="entry name" value="Asparaginase_2"/>
    <property type="match status" value="1"/>
</dbReference>
<accession>Q259G2</accession>
<reference evidence="5" key="2">
    <citation type="submission" date="2002-05" db="EMBL/GenBank/DDBJ databases">
        <title>Chromosome-wide comparison between domesticated rice subspecies indica and japonica.</title>
        <authorList>
            <person name="Han B."/>
        </authorList>
    </citation>
    <scope>NUCLEOTIDE SEQUENCE</scope>
</reference>
<comment type="subunit">
    <text evidence="1">Heterotetramer of two alpha and two beta chains arranged as a dimer of alpha/beta heterodimers.</text>
</comment>
<dbReference type="GO" id="GO:0051604">
    <property type="term" value="P:protein maturation"/>
    <property type="evidence" value="ECO:0007669"/>
    <property type="project" value="TreeGrafter"/>
</dbReference>
<dbReference type="PANTHER" id="PTHR10188">
    <property type="entry name" value="L-ASPARAGINASE"/>
    <property type="match status" value="1"/>
</dbReference>
<feature type="compositionally biased region" description="Gly residues" evidence="4">
    <location>
        <begin position="1"/>
        <end position="11"/>
    </location>
</feature>
<dbReference type="Gene3D" id="3.60.20.30">
    <property type="entry name" value="(Glycosyl)asparaginase"/>
    <property type="match status" value="1"/>
</dbReference>
<dbReference type="InterPro" id="IPR037464">
    <property type="entry name" value="Taspase1"/>
</dbReference>
<feature type="compositionally biased region" description="Low complexity" evidence="4">
    <location>
        <begin position="178"/>
        <end position="187"/>
    </location>
</feature>
<evidence type="ECO:0000256" key="4">
    <source>
        <dbReference type="SAM" id="MobiDB-lite"/>
    </source>
</evidence>
<proteinExistence type="predicted"/>
<evidence type="ECO:0000256" key="3">
    <source>
        <dbReference type="PIRSR" id="PIRSR600246-3"/>
    </source>
</evidence>
<protein>
    <submittedName>
        <fullName evidence="5">H0124B04.14 protein</fullName>
    </submittedName>
</protein>
<dbReference type="SUPFAM" id="SSF56235">
    <property type="entry name" value="N-terminal nucleophile aminohydrolases (Ntn hydrolases)"/>
    <property type="match status" value="1"/>
</dbReference>
<sequence>MAGGDGGGGGGDESEFVGVGGGGGGGGEGEGNQSPPNRRFFVAVHVGAGFHAPANEKAYRRAMKRACLAAAAVLREGNGTSLDAVAAAIQVLEDDPITNAGRGSNLTESGHVECDASIMDGSTTTFGAVGAVQGVKNPIQIALHLAREQMWLVTESAKAQWGKYRSLLASAKESVNHSTGSGSESSSVQLEAPGAEAEDITGVKKMKMITQSIMEDDQDCVMDTVGAVCVDAYGNIASGASSGGIALKVQWIQSGPASACTKVLRQAVQSSSEMSHDTGAGLLLIQADVLKVRGEVSALGAAELVAAYSSPSFGVGYLGSNMNSPKVAMLRSSKAAPNTINHFATRVNFDAQSDQ</sequence>
<name>Q259G2_ORYSA</name>
<dbReference type="InterPro" id="IPR029055">
    <property type="entry name" value="Ntn_hydrolases_N"/>
</dbReference>
<gene>
    <name evidence="5" type="primary">H0124B04.14</name>
</gene>
<dbReference type="CDD" id="cd04514">
    <property type="entry name" value="Taspase1_like"/>
    <property type="match status" value="1"/>
</dbReference>
<dbReference type="EMBL" id="AL732352">
    <property type="protein sequence ID" value="CAJ86297.1"/>
    <property type="molecule type" value="Genomic_DNA"/>
</dbReference>
<evidence type="ECO:0000256" key="2">
    <source>
        <dbReference type="PIRSR" id="PIRSR600246-1"/>
    </source>
</evidence>
<evidence type="ECO:0000313" key="5">
    <source>
        <dbReference type="EMBL" id="CAJ86297.1"/>
    </source>
</evidence>
<dbReference type="GO" id="GO:0004298">
    <property type="term" value="F:threonine-type endopeptidase activity"/>
    <property type="evidence" value="ECO:0007669"/>
    <property type="project" value="InterPro"/>
</dbReference>
<dbReference type="InterPro" id="IPR000246">
    <property type="entry name" value="Peptidase_T2"/>
</dbReference>
<dbReference type="PANTHER" id="PTHR10188:SF8">
    <property type="entry name" value="THREONINE ASPARTASE 1"/>
    <property type="match status" value="1"/>
</dbReference>
<evidence type="ECO:0000256" key="1">
    <source>
        <dbReference type="ARBA" id="ARBA00011601"/>
    </source>
</evidence>
<dbReference type="AlphaFoldDB" id="Q259G2"/>
<reference evidence="5" key="1">
    <citation type="journal article" date="2002" name="Nature">
        <title>Sequence and analysis of rice chromosome 4.</title>
        <authorList>
            <person name="Feng Q."/>
            <person name="Zhang Y."/>
            <person name="Hao P."/>
            <person name="Wang S."/>
            <person name="Fu G."/>
            <person name="Huang Y."/>
            <person name="Li Y."/>
            <person name="Zhu J."/>
            <person name="Liu Y."/>
            <person name="Hu X."/>
            <person name="Jia P."/>
            <person name="Zhang Y."/>
            <person name="Zhao Q."/>
            <person name="Ying K."/>
            <person name="Yu S."/>
            <person name="Tang Y."/>
            <person name="Weng Q."/>
            <person name="Zhang L."/>
            <person name="Lu Y."/>
            <person name="Mu J."/>
            <person name="Lu Y."/>
            <person name="Zhang L.S."/>
            <person name="Yu Z."/>
            <person name="Fan D."/>
            <person name="Liu X."/>
            <person name="Lu T."/>
            <person name="Li C."/>
            <person name="Wu Y."/>
            <person name="Sun T."/>
            <person name="Lei H."/>
            <person name="Li T."/>
            <person name="Hu H."/>
            <person name="Guan J."/>
            <person name="Wu M."/>
            <person name="Zhang R."/>
            <person name="Zhou B."/>
            <person name="Chen Z."/>
            <person name="Chen L."/>
            <person name="Jin Z."/>
            <person name="Wang R."/>
            <person name="Yin H."/>
            <person name="Cai Z."/>
            <person name="Ren S."/>
            <person name="Lv G."/>
            <person name="Gu W."/>
            <person name="Zhu G."/>
            <person name="Tu Y."/>
            <person name="Jia J."/>
            <person name="Zhang Y."/>
            <person name="Chen J."/>
            <person name="Kang H."/>
            <person name="Chen X."/>
            <person name="Shao C."/>
            <person name="Sun Y."/>
            <person name="Hu Q."/>
            <person name="Zhang X."/>
            <person name="Zhang W."/>
            <person name="Wang L."/>
            <person name="Ding C."/>
            <person name="Sheng H."/>
            <person name="Gu J."/>
            <person name="Chen S."/>
            <person name="Ni L."/>
            <person name="Zhu F."/>
            <person name="Chen W."/>
            <person name="Lan L."/>
            <person name="Lai Y."/>
            <person name="Cheng Z."/>
            <person name="Gu M."/>
            <person name="Jiang J."/>
            <person name="Li J."/>
            <person name="Hong G."/>
            <person name="Xue Y."/>
            <person name="Han B."/>
        </authorList>
    </citation>
    <scope>NUCLEOTIDE SEQUENCE</scope>
</reference>
<feature type="site" description="Cleavage; by autolysis" evidence="3">
    <location>
        <begin position="223"/>
        <end position="224"/>
    </location>
</feature>